<dbReference type="GO" id="GO:0004553">
    <property type="term" value="F:hydrolase activity, hydrolyzing O-glycosyl compounds"/>
    <property type="evidence" value="ECO:0007669"/>
    <property type="project" value="TreeGrafter"/>
</dbReference>
<dbReference type="PANTHER" id="PTHR31616:SF0">
    <property type="entry name" value="GLUCAN 1,4-ALPHA-GLUCOSIDASE"/>
    <property type="match status" value="1"/>
</dbReference>
<keyword evidence="3" id="KW-1185">Reference proteome</keyword>
<gene>
    <name evidence="2" type="ORF">C802_03176</name>
</gene>
<sequence length="243" mass="27806">MTSALAVSLEKESPVLFFTLCISFSAFSINKERSVSYSKNPKPKVPSSLPIVGEILILSYSTTSPFSIRILNKYENSRRWEEEADAIKVDVMKNGWKEEIQSFSQAYGNLDLDSSLLLMEPYGFIDADDIRYHKTVKAVKKSLLHKGLMYRYNTHDDFGCPSSAFTICTFWLIRALYVIGEKDEARCLFDEILQYSNHLGLFSEDIDFETKEQLGNFPQAYSHLALVNTAVLFAEEDKRLIFK</sequence>
<dbReference type="AlphaFoldDB" id="R9I1W8"/>
<accession>R9I1W8</accession>
<comment type="caution">
    <text evidence="2">The sequence shown here is derived from an EMBL/GenBank/DDBJ whole genome shotgun (WGS) entry which is preliminary data.</text>
</comment>
<dbReference type="InterPro" id="IPR012341">
    <property type="entry name" value="6hp_glycosidase-like_sf"/>
</dbReference>
<protein>
    <recommendedName>
        <fullName evidence="1">GH15-like domain-containing protein</fullName>
    </recommendedName>
</protein>
<dbReference type="Proteomes" id="UP000014200">
    <property type="component" value="Unassembled WGS sequence"/>
</dbReference>
<dbReference type="Pfam" id="PF00723">
    <property type="entry name" value="Glyco_hydro_15"/>
    <property type="match status" value="1"/>
</dbReference>
<dbReference type="EMBL" id="ASSP01000020">
    <property type="protein sequence ID" value="EOS10199.1"/>
    <property type="molecule type" value="Genomic_DNA"/>
</dbReference>
<evidence type="ECO:0000259" key="1">
    <source>
        <dbReference type="Pfam" id="PF00723"/>
    </source>
</evidence>
<name>R9I1W8_9BACT</name>
<dbReference type="PANTHER" id="PTHR31616">
    <property type="entry name" value="TREHALASE"/>
    <property type="match status" value="1"/>
</dbReference>
<dbReference type="Gene3D" id="1.50.10.10">
    <property type="match status" value="1"/>
</dbReference>
<evidence type="ECO:0000313" key="3">
    <source>
        <dbReference type="Proteomes" id="UP000014200"/>
    </source>
</evidence>
<dbReference type="GO" id="GO:0005975">
    <property type="term" value="P:carbohydrate metabolic process"/>
    <property type="evidence" value="ECO:0007669"/>
    <property type="project" value="InterPro"/>
</dbReference>
<dbReference type="InterPro" id="IPR008928">
    <property type="entry name" value="6-hairpin_glycosidase_sf"/>
</dbReference>
<feature type="domain" description="GH15-like" evidence="1">
    <location>
        <begin position="74"/>
        <end position="230"/>
    </location>
</feature>
<dbReference type="STRING" id="1235788.C802_03176"/>
<evidence type="ECO:0000313" key="2">
    <source>
        <dbReference type="EMBL" id="EOS10199.1"/>
    </source>
</evidence>
<reference evidence="2 3" key="1">
    <citation type="submission" date="2013-04" db="EMBL/GenBank/DDBJ databases">
        <title>The Genome Sequence of Bacteroides massiliensis dnLKV3.</title>
        <authorList>
            <consortium name="The Broad Institute Genomics Platform"/>
            <consortium name="The Broad Institute Genome Sequencing Center for Infectious Disease"/>
            <person name="Earl A."/>
            <person name="Xavier R."/>
            <person name="Kuhn K."/>
            <person name="Stappenbeck T."/>
            <person name="Walker B."/>
            <person name="Young S."/>
            <person name="Zeng Q."/>
            <person name="Gargeya S."/>
            <person name="Fitzgerald M."/>
            <person name="Haas B."/>
            <person name="Abouelleil A."/>
            <person name="Allen A.W."/>
            <person name="Alvarado L."/>
            <person name="Arachchi H.M."/>
            <person name="Berlin A.M."/>
            <person name="Chapman S.B."/>
            <person name="Gainer-Dewar J."/>
            <person name="Goldberg J."/>
            <person name="Griggs A."/>
            <person name="Gujja S."/>
            <person name="Hansen M."/>
            <person name="Howarth C."/>
            <person name="Imamovic A."/>
            <person name="Ireland A."/>
            <person name="Larimer J."/>
            <person name="McCowan C."/>
            <person name="Murphy C."/>
            <person name="Pearson M."/>
            <person name="Poon T.W."/>
            <person name="Priest M."/>
            <person name="Roberts A."/>
            <person name="Saif S."/>
            <person name="Shea T."/>
            <person name="Sisk P."/>
            <person name="Sykes S."/>
            <person name="Wortman J."/>
            <person name="Nusbaum C."/>
            <person name="Birren B."/>
        </authorList>
    </citation>
    <scope>NUCLEOTIDE SEQUENCE [LARGE SCALE GENOMIC DNA]</scope>
    <source>
        <strain evidence="3">dnLKV3</strain>
    </source>
</reference>
<organism evidence="2 3">
    <name type="scientific">Phocaeicola sartorii</name>
    <dbReference type="NCBI Taxonomy" id="671267"/>
    <lineage>
        <taxon>Bacteria</taxon>
        <taxon>Pseudomonadati</taxon>
        <taxon>Bacteroidota</taxon>
        <taxon>Bacteroidia</taxon>
        <taxon>Bacteroidales</taxon>
        <taxon>Bacteroidaceae</taxon>
        <taxon>Phocaeicola</taxon>
    </lineage>
</organism>
<proteinExistence type="predicted"/>
<dbReference type="PATRIC" id="fig|1235788.3.peg.3267"/>
<dbReference type="SUPFAM" id="SSF48208">
    <property type="entry name" value="Six-hairpin glycosidases"/>
    <property type="match status" value="1"/>
</dbReference>
<dbReference type="HOGENOM" id="CLU_099749_0_0_10"/>
<dbReference type="InterPro" id="IPR011613">
    <property type="entry name" value="GH15-like"/>
</dbReference>